<feature type="transmembrane region" description="Helical" evidence="7">
    <location>
        <begin position="366"/>
        <end position="387"/>
    </location>
</feature>
<comment type="caution">
    <text evidence="9">The sequence shown here is derived from an EMBL/GenBank/DDBJ whole genome shotgun (WGS) entry which is preliminary data.</text>
</comment>
<feature type="transmembrane region" description="Helical" evidence="7">
    <location>
        <begin position="336"/>
        <end position="360"/>
    </location>
</feature>
<evidence type="ECO:0000256" key="1">
    <source>
        <dbReference type="ARBA" id="ARBA00004651"/>
    </source>
</evidence>
<dbReference type="EMBL" id="JAPKNK010000002">
    <property type="protein sequence ID" value="MCX5569035.1"/>
    <property type="molecule type" value="Genomic_DNA"/>
</dbReference>
<evidence type="ECO:0000259" key="8">
    <source>
        <dbReference type="PROSITE" id="PS50928"/>
    </source>
</evidence>
<evidence type="ECO:0000256" key="7">
    <source>
        <dbReference type="RuleBase" id="RU363032"/>
    </source>
</evidence>
<dbReference type="RefSeq" id="WP_266337989.1">
    <property type="nucleotide sequence ID" value="NZ_JAPKNK010000002.1"/>
</dbReference>
<feature type="transmembrane region" description="Helical" evidence="7">
    <location>
        <begin position="124"/>
        <end position="142"/>
    </location>
</feature>
<comment type="subcellular location">
    <subcellularLocation>
        <location evidence="1 7">Cell membrane</location>
        <topology evidence="1 7">Multi-pass membrane protein</topology>
    </subcellularLocation>
</comment>
<dbReference type="CDD" id="cd06261">
    <property type="entry name" value="TM_PBP2"/>
    <property type="match status" value="1"/>
</dbReference>
<feature type="transmembrane region" description="Helical" evidence="7">
    <location>
        <begin position="98"/>
        <end position="118"/>
    </location>
</feature>
<evidence type="ECO:0000256" key="2">
    <source>
        <dbReference type="ARBA" id="ARBA00022448"/>
    </source>
</evidence>
<evidence type="ECO:0000256" key="5">
    <source>
        <dbReference type="ARBA" id="ARBA00022989"/>
    </source>
</evidence>
<keyword evidence="6 7" id="KW-0472">Membrane</keyword>
<dbReference type="Proteomes" id="UP001144805">
    <property type="component" value="Unassembled WGS sequence"/>
</dbReference>
<accession>A0A9X3E904</accession>
<feature type="domain" description="ABC transmembrane type-1" evidence="8">
    <location>
        <begin position="328"/>
        <end position="508"/>
    </location>
</feature>
<comment type="similarity">
    <text evidence="7">Belongs to the binding-protein-dependent transport system permease family.</text>
</comment>
<organism evidence="9 10">
    <name type="scientific">Kaistia nematophila</name>
    <dbReference type="NCBI Taxonomy" id="2994654"/>
    <lineage>
        <taxon>Bacteria</taxon>
        <taxon>Pseudomonadati</taxon>
        <taxon>Pseudomonadota</taxon>
        <taxon>Alphaproteobacteria</taxon>
        <taxon>Hyphomicrobiales</taxon>
        <taxon>Kaistiaceae</taxon>
        <taxon>Kaistia</taxon>
    </lineage>
</organism>
<keyword evidence="10" id="KW-1185">Reference proteome</keyword>
<evidence type="ECO:0000256" key="3">
    <source>
        <dbReference type="ARBA" id="ARBA00022475"/>
    </source>
</evidence>
<dbReference type="InterPro" id="IPR000515">
    <property type="entry name" value="MetI-like"/>
</dbReference>
<dbReference type="GO" id="GO:0005886">
    <property type="term" value="C:plasma membrane"/>
    <property type="evidence" value="ECO:0007669"/>
    <property type="project" value="UniProtKB-SubCell"/>
</dbReference>
<sequence>MTDLATRSNARILFGTLLFLAVWEFLGQTTAWGVAMMPAPSRILLQFFADRELYWLHGLATIQTSIIGFAIGTAVAILAACLFCLLPGLELAFRGVNIALFAMPAIVVGPLLVLFFTGNWPQTILAALMVYFPAMSATLLGLRETDPRLADVVTTYGGNRWTMFRHVRLRGSLPSLFAGLRVAAPIAVLGAVLGEFGSGTRWGLGSFLLSSLPQGNPAKLWGIGLFSSAIALTGYGIFLLPARRLASTTSAVTLAALRPSFAATSMRTRLIRLALIAAAFVLPFALWSFGLWLSKLNPIIAPGPVQTVQFLFQGHGAAAARAAIGHALAQTLPIAALGLIAGLAVAFVLAALSVLAPALARAMLPFAMVAQNMPLVALVPFVVLVFGRGTMASVFMAVIVVFFPAYVMLNQGFAMVPRAAGDLVSVYGGSRLKRLVFVTVPFSTGHLFAAARLVAPQALLGVLLAEWLLSGVGLGNLLNISRGRLDYDMIWAGALVSILISVAAYEAVGLLERTVRR</sequence>
<keyword evidence="3" id="KW-1003">Cell membrane</keyword>
<dbReference type="InterPro" id="IPR035906">
    <property type="entry name" value="MetI-like_sf"/>
</dbReference>
<keyword evidence="2 7" id="KW-0813">Transport</keyword>
<dbReference type="AlphaFoldDB" id="A0A9X3E904"/>
<feature type="transmembrane region" description="Helical" evidence="7">
    <location>
        <begin position="173"/>
        <end position="194"/>
    </location>
</feature>
<evidence type="ECO:0000256" key="4">
    <source>
        <dbReference type="ARBA" id="ARBA00022692"/>
    </source>
</evidence>
<evidence type="ECO:0000313" key="10">
    <source>
        <dbReference type="Proteomes" id="UP001144805"/>
    </source>
</evidence>
<dbReference type="PROSITE" id="PS50928">
    <property type="entry name" value="ABC_TM1"/>
    <property type="match status" value="1"/>
</dbReference>
<keyword evidence="5 7" id="KW-1133">Transmembrane helix</keyword>
<feature type="transmembrane region" description="Helical" evidence="7">
    <location>
        <begin position="394"/>
        <end position="414"/>
    </location>
</feature>
<evidence type="ECO:0000313" key="9">
    <source>
        <dbReference type="EMBL" id="MCX5569035.1"/>
    </source>
</evidence>
<feature type="transmembrane region" description="Helical" evidence="7">
    <location>
        <begin position="12"/>
        <end position="34"/>
    </location>
</feature>
<feature type="transmembrane region" description="Helical" evidence="7">
    <location>
        <begin position="54"/>
        <end position="86"/>
    </location>
</feature>
<dbReference type="PANTHER" id="PTHR30151:SF0">
    <property type="entry name" value="ABC TRANSPORTER PERMEASE PROTEIN MJ0413-RELATED"/>
    <property type="match status" value="1"/>
</dbReference>
<gene>
    <name evidence="9" type="ORF">OSH07_07495</name>
</gene>
<reference evidence="9" key="1">
    <citation type="submission" date="2022-11" db="EMBL/GenBank/DDBJ databases">
        <title>Biodiversity and phylogenetic relationships of bacteria.</title>
        <authorList>
            <person name="Machado R.A.R."/>
            <person name="Bhat A."/>
            <person name="Loulou A."/>
            <person name="Kallel S."/>
        </authorList>
    </citation>
    <scope>NUCLEOTIDE SEQUENCE</scope>
    <source>
        <strain evidence="9">K-TC2</strain>
    </source>
</reference>
<proteinExistence type="inferred from homology"/>
<dbReference type="PANTHER" id="PTHR30151">
    <property type="entry name" value="ALKANE SULFONATE ABC TRANSPORTER-RELATED, MEMBRANE SUBUNIT"/>
    <property type="match status" value="1"/>
</dbReference>
<name>A0A9X3E904_9HYPH</name>
<dbReference type="GO" id="GO:0055085">
    <property type="term" value="P:transmembrane transport"/>
    <property type="evidence" value="ECO:0007669"/>
    <property type="project" value="InterPro"/>
</dbReference>
<feature type="transmembrane region" description="Helical" evidence="7">
    <location>
        <begin position="270"/>
        <end position="290"/>
    </location>
</feature>
<feature type="transmembrane region" description="Helical" evidence="7">
    <location>
        <begin position="220"/>
        <end position="240"/>
    </location>
</feature>
<protein>
    <submittedName>
        <fullName evidence="9">ABC transporter permease subunit</fullName>
    </submittedName>
</protein>
<feature type="transmembrane region" description="Helical" evidence="7">
    <location>
        <begin position="490"/>
        <end position="511"/>
    </location>
</feature>
<feature type="transmembrane region" description="Helical" evidence="7">
    <location>
        <begin position="458"/>
        <end position="478"/>
    </location>
</feature>
<dbReference type="Gene3D" id="1.10.3720.10">
    <property type="entry name" value="MetI-like"/>
    <property type="match status" value="2"/>
</dbReference>
<evidence type="ECO:0000256" key="6">
    <source>
        <dbReference type="ARBA" id="ARBA00023136"/>
    </source>
</evidence>
<keyword evidence="4 7" id="KW-0812">Transmembrane</keyword>
<dbReference type="Pfam" id="PF00528">
    <property type="entry name" value="BPD_transp_1"/>
    <property type="match status" value="2"/>
</dbReference>
<dbReference type="SUPFAM" id="SSF161098">
    <property type="entry name" value="MetI-like"/>
    <property type="match status" value="2"/>
</dbReference>